<dbReference type="InterPro" id="IPR036291">
    <property type="entry name" value="NAD(P)-bd_dom_sf"/>
</dbReference>
<keyword evidence="2" id="KW-0560">Oxidoreductase</keyword>
<comment type="similarity">
    <text evidence="1">Belongs to the short-chain dehydrogenases/reductases (SDR) family.</text>
</comment>
<evidence type="ECO:0000313" key="4">
    <source>
        <dbReference type="EMBL" id="PAX09262.1"/>
    </source>
</evidence>
<organism evidence="4 5">
    <name type="scientific">Sphingomonas lenta</name>
    <dbReference type="NCBI Taxonomy" id="1141887"/>
    <lineage>
        <taxon>Bacteria</taxon>
        <taxon>Pseudomonadati</taxon>
        <taxon>Pseudomonadota</taxon>
        <taxon>Alphaproteobacteria</taxon>
        <taxon>Sphingomonadales</taxon>
        <taxon>Sphingomonadaceae</taxon>
        <taxon>Sphingomonas</taxon>
    </lineage>
</organism>
<sequence>MSQPPQSQPVPGFEQEMTPKADHGEASYKGCGKLTGKAAVITGGDSGIGRAVAIAYAREGADLLISYLPEEQEDADETKRLVEEAGRRCVLFSGDLADPAYCRSIVDRALQEFGKLDILVNNAAHQMSFQSIEEIPDEEWDLTFQVNITAMFHTCKAAVPHMKPGSVIINTSSVNSDSPKPTLLAYATTKGAIANFSAGLAQMLGDRGIRVNSVAPGPVWTPLIPSTMPPEDVAEFGKSTPLGRPGQPRELAGIYVLLASDEGSYMSGGRYAVTGGAPIL</sequence>
<evidence type="ECO:0000256" key="3">
    <source>
        <dbReference type="SAM" id="MobiDB-lite"/>
    </source>
</evidence>
<gene>
    <name evidence="4" type="ORF">CKY28_00400</name>
</gene>
<keyword evidence="5" id="KW-1185">Reference proteome</keyword>
<dbReference type="FunFam" id="3.40.50.720:FF:000084">
    <property type="entry name" value="Short-chain dehydrogenase reductase"/>
    <property type="match status" value="1"/>
</dbReference>
<dbReference type="Pfam" id="PF13561">
    <property type="entry name" value="adh_short_C2"/>
    <property type="match status" value="1"/>
</dbReference>
<dbReference type="Proteomes" id="UP000218151">
    <property type="component" value="Unassembled WGS sequence"/>
</dbReference>
<dbReference type="PANTHER" id="PTHR48107:SF16">
    <property type="entry name" value="NADPH-DEPENDENT ALDEHYDE REDUCTASE 1, CHLOROPLASTIC"/>
    <property type="match status" value="1"/>
</dbReference>
<reference evidence="5" key="1">
    <citation type="submission" date="2017-09" db="EMBL/GenBank/DDBJ databases">
        <authorList>
            <person name="Feng G."/>
            <person name="Zhu H."/>
        </authorList>
    </citation>
    <scope>NUCLEOTIDE SEQUENCE [LARGE SCALE GENOMIC DNA]</scope>
    <source>
        <strain evidence="5">1PNM-20</strain>
    </source>
</reference>
<dbReference type="OrthoDB" id="9809287at2"/>
<dbReference type="PRINTS" id="PR00080">
    <property type="entry name" value="SDRFAMILY"/>
</dbReference>
<name>A0A2A2SJ48_9SPHN</name>
<dbReference type="PROSITE" id="PS00061">
    <property type="entry name" value="ADH_SHORT"/>
    <property type="match status" value="1"/>
</dbReference>
<dbReference type="Gene3D" id="3.40.50.720">
    <property type="entry name" value="NAD(P)-binding Rossmann-like Domain"/>
    <property type="match status" value="1"/>
</dbReference>
<dbReference type="PRINTS" id="PR00081">
    <property type="entry name" value="GDHRDH"/>
</dbReference>
<feature type="region of interest" description="Disordered" evidence="3">
    <location>
        <begin position="1"/>
        <end position="26"/>
    </location>
</feature>
<comment type="caution">
    <text evidence="4">The sequence shown here is derived from an EMBL/GenBank/DDBJ whole genome shotgun (WGS) entry which is preliminary data.</text>
</comment>
<evidence type="ECO:0000256" key="1">
    <source>
        <dbReference type="ARBA" id="ARBA00006484"/>
    </source>
</evidence>
<dbReference type="AlphaFoldDB" id="A0A2A2SJ48"/>
<accession>A0A2A2SJ48</accession>
<dbReference type="GO" id="GO:0016614">
    <property type="term" value="F:oxidoreductase activity, acting on CH-OH group of donors"/>
    <property type="evidence" value="ECO:0007669"/>
    <property type="project" value="UniProtKB-ARBA"/>
</dbReference>
<protein>
    <submittedName>
        <fullName evidence="4">NAD(P)-dependent oxidoreductase</fullName>
    </submittedName>
</protein>
<dbReference type="EMBL" id="NSLI01000001">
    <property type="protein sequence ID" value="PAX09262.1"/>
    <property type="molecule type" value="Genomic_DNA"/>
</dbReference>
<proteinExistence type="inferred from homology"/>
<dbReference type="SUPFAM" id="SSF51735">
    <property type="entry name" value="NAD(P)-binding Rossmann-fold domains"/>
    <property type="match status" value="1"/>
</dbReference>
<dbReference type="CDD" id="cd05355">
    <property type="entry name" value="SDR_c1"/>
    <property type="match status" value="1"/>
</dbReference>
<dbReference type="PANTHER" id="PTHR48107">
    <property type="entry name" value="NADPH-DEPENDENT ALDEHYDE REDUCTASE-LIKE PROTEIN, CHLOROPLASTIC-RELATED"/>
    <property type="match status" value="1"/>
</dbReference>
<evidence type="ECO:0000313" key="5">
    <source>
        <dbReference type="Proteomes" id="UP000218151"/>
    </source>
</evidence>
<feature type="compositionally biased region" description="Basic and acidic residues" evidence="3">
    <location>
        <begin position="17"/>
        <end position="26"/>
    </location>
</feature>
<dbReference type="InterPro" id="IPR020904">
    <property type="entry name" value="Sc_DH/Rdtase_CS"/>
</dbReference>
<dbReference type="InterPro" id="IPR002347">
    <property type="entry name" value="SDR_fam"/>
</dbReference>
<evidence type="ECO:0000256" key="2">
    <source>
        <dbReference type="ARBA" id="ARBA00023002"/>
    </source>
</evidence>
<dbReference type="RefSeq" id="WP_095996368.1">
    <property type="nucleotide sequence ID" value="NZ_NSLI01000001.1"/>
</dbReference>